<dbReference type="EMBL" id="FOMX01000005">
    <property type="protein sequence ID" value="SFD87811.1"/>
    <property type="molecule type" value="Genomic_DNA"/>
</dbReference>
<keyword evidence="2" id="KW-0677">Repeat</keyword>
<evidence type="ECO:0000313" key="5">
    <source>
        <dbReference type="EMBL" id="SFD87811.1"/>
    </source>
</evidence>
<gene>
    <name evidence="5" type="ORF">SAMN02745121_02068</name>
</gene>
<keyword evidence="6" id="KW-1185">Reference proteome</keyword>
<evidence type="ECO:0000256" key="4">
    <source>
        <dbReference type="SAM" id="MobiDB-lite"/>
    </source>
</evidence>
<evidence type="ECO:0000256" key="2">
    <source>
        <dbReference type="ARBA" id="ARBA00022737"/>
    </source>
</evidence>
<feature type="compositionally biased region" description="Low complexity" evidence="4">
    <location>
        <begin position="31"/>
        <end position="56"/>
    </location>
</feature>
<evidence type="ECO:0000313" key="6">
    <source>
        <dbReference type="Proteomes" id="UP000199400"/>
    </source>
</evidence>
<organism evidence="5 6">
    <name type="scientific">Nannocystis exedens</name>
    <dbReference type="NCBI Taxonomy" id="54"/>
    <lineage>
        <taxon>Bacteria</taxon>
        <taxon>Pseudomonadati</taxon>
        <taxon>Myxococcota</taxon>
        <taxon>Polyangia</taxon>
        <taxon>Nannocystales</taxon>
        <taxon>Nannocystaceae</taxon>
        <taxon>Nannocystis</taxon>
    </lineage>
</organism>
<dbReference type="NCBIfam" id="TIGR02232">
    <property type="entry name" value="myxo_disulf_rpt"/>
    <property type="match status" value="1"/>
</dbReference>
<name>A0A1I1VY32_9BACT</name>
<dbReference type="STRING" id="54.SAMN02745121_02068"/>
<dbReference type="RefSeq" id="WP_096330851.1">
    <property type="nucleotide sequence ID" value="NZ_FOMX01000005.1"/>
</dbReference>
<proteinExistence type="predicted"/>
<reference evidence="6" key="1">
    <citation type="submission" date="2016-10" db="EMBL/GenBank/DDBJ databases">
        <authorList>
            <person name="Varghese N."/>
            <person name="Submissions S."/>
        </authorList>
    </citation>
    <scope>NUCLEOTIDE SEQUENCE [LARGE SCALE GENOMIC DNA]</scope>
    <source>
        <strain evidence="6">ATCC 25963</strain>
    </source>
</reference>
<accession>A0A1I1VY32</accession>
<protein>
    <submittedName>
        <fullName evidence="5">Myxococcus cysteine-rich repeat-containing protein</fullName>
    </submittedName>
</protein>
<dbReference type="InterPro" id="IPR011936">
    <property type="entry name" value="Myxo_disulph_rpt"/>
</dbReference>
<dbReference type="Proteomes" id="UP000199400">
    <property type="component" value="Unassembled WGS sequence"/>
</dbReference>
<dbReference type="AlphaFoldDB" id="A0A1I1VY32"/>
<keyword evidence="3" id="KW-1015">Disulfide bond</keyword>
<evidence type="ECO:0000256" key="1">
    <source>
        <dbReference type="ARBA" id="ARBA00022729"/>
    </source>
</evidence>
<sequence length="212" mass="21782">MSAGRSALLVASLVAPDDDDPAATSTGPEVTTSSDGGTTTTTTEALTDTDPTTGETTGPGAGCGDGVVQAPEVCDDGNAADGDGCNADCQPSGRVLWSITHAGGLKMVEEALACEVDANNSIYVIGRVGVGADDYDRWARKYAADGAELWTQTYAGGAMLEDQGRAIVVDAAETVYLAGFARSRCRATTWWSASTRPTAARCGRRSSSARRC</sequence>
<evidence type="ECO:0000256" key="3">
    <source>
        <dbReference type="ARBA" id="ARBA00023157"/>
    </source>
</evidence>
<keyword evidence="1" id="KW-0732">Signal</keyword>
<feature type="region of interest" description="Disordered" evidence="4">
    <location>
        <begin position="14"/>
        <end position="64"/>
    </location>
</feature>